<evidence type="ECO:0000256" key="1">
    <source>
        <dbReference type="SAM" id="MobiDB-lite"/>
    </source>
</evidence>
<feature type="region of interest" description="Disordered" evidence="1">
    <location>
        <begin position="1"/>
        <end position="37"/>
    </location>
</feature>
<protein>
    <submittedName>
        <fullName evidence="2">Uncharacterized protein</fullName>
    </submittedName>
</protein>
<feature type="region of interest" description="Disordered" evidence="1">
    <location>
        <begin position="508"/>
        <end position="581"/>
    </location>
</feature>
<feature type="compositionally biased region" description="Basic and acidic residues" evidence="1">
    <location>
        <begin position="563"/>
        <end position="574"/>
    </location>
</feature>
<accession>A0A6C0EAT4</accession>
<proteinExistence type="predicted"/>
<dbReference type="AlphaFoldDB" id="A0A6C0EAT4"/>
<evidence type="ECO:0000313" key="2">
    <source>
        <dbReference type="EMBL" id="QHT25852.1"/>
    </source>
</evidence>
<dbReference type="EMBL" id="MN739775">
    <property type="protein sequence ID" value="QHT25852.1"/>
    <property type="molecule type" value="Genomic_DNA"/>
</dbReference>
<name>A0A6C0EAT4_9ZZZZ</name>
<organism evidence="2">
    <name type="scientific">viral metagenome</name>
    <dbReference type="NCBI Taxonomy" id="1070528"/>
    <lineage>
        <taxon>unclassified sequences</taxon>
        <taxon>metagenomes</taxon>
        <taxon>organismal metagenomes</taxon>
    </lineage>
</organism>
<sequence length="704" mass="81045">MNPDDGFEVVKRKPRHQKSESTHSYPMSQSRNEYRRNNSIVKSDAFRALTTEDLRKRKPRAPPSEAKLLQDEIKKIVRIQFCRIFHNYADTIYIVKDKTELEEYIADVRRNLSELFNKDFYRYEILPRIEEGHRQNVLSQVKESTIRIDSSIYTIYCATIVVQLACYWAHEFFDLPEVIEAMTKCTFDTVNTYRPLFAALWPVHLDRRKHENEYGFTWARFENDLIQTINKLLAYGWSVFDKNKDKENVIESMEKAIKDGELIISQTTKMELYREMTTPTNPDNIEKACKTIIAKMTERTVETLLDTIIWLLSLDTVVFARCILEEVLVNGSNIPNKGVNEMIHQKGNILHNIMCQTFKPNESMKQFFARRETNPRTLIENLYDAMCDFIATIKEDHQYITMNRKKYNKETHCTDGIACFYAEIRSFPYICAYLDECISNNKLRSFALCIAHAIKRGLSKDKFKGVIERHYKVIMLPKNMQSRILLEIIFELQVGETLETFISSNIANEDPSSESTTVMPKTLSKAPSKAPPSALSKAPPSALSKAPPSALPKTAVTKSSVIETKKPVEERKVESDDESDEDEFTKYIDDLISVEGIPVASFLKFVKGDNDKMADCLDGLEQFIGKSVNKRDAFMSIFLKIANAVHDSERFRVTKTLRDISIKMGLQSCLDEAIKKVSDVSDDTFYNVDLSNKGISFIRSISHP</sequence>
<feature type="compositionally biased region" description="Low complexity" evidence="1">
    <location>
        <begin position="523"/>
        <end position="553"/>
    </location>
</feature>
<reference evidence="2" key="1">
    <citation type="journal article" date="2020" name="Nature">
        <title>Giant virus diversity and host interactions through global metagenomics.</title>
        <authorList>
            <person name="Schulz F."/>
            <person name="Roux S."/>
            <person name="Paez-Espino D."/>
            <person name="Jungbluth S."/>
            <person name="Walsh D.A."/>
            <person name="Denef V.J."/>
            <person name="McMahon K.D."/>
            <person name="Konstantinidis K.T."/>
            <person name="Eloe-Fadrosh E.A."/>
            <person name="Kyrpides N.C."/>
            <person name="Woyke T."/>
        </authorList>
    </citation>
    <scope>NUCLEOTIDE SEQUENCE</scope>
    <source>
        <strain evidence="2">GVMAG-M-3300023179-27</strain>
    </source>
</reference>
<feature type="compositionally biased region" description="Polar residues" evidence="1">
    <location>
        <begin position="22"/>
        <end position="37"/>
    </location>
</feature>